<evidence type="ECO:0000313" key="1">
    <source>
        <dbReference type="EMBL" id="SHJ59369.1"/>
    </source>
</evidence>
<dbReference type="STRING" id="797419.SAMN05216556_1209"/>
<gene>
    <name evidence="1" type="ORF">SAMN04487908_12063</name>
</gene>
<dbReference type="EMBL" id="FQYV01000020">
    <property type="protein sequence ID" value="SHJ59369.1"/>
    <property type="molecule type" value="Genomic_DNA"/>
</dbReference>
<proteinExistence type="predicted"/>
<reference evidence="2" key="1">
    <citation type="submission" date="2016-11" db="EMBL/GenBank/DDBJ databases">
        <authorList>
            <person name="Varghese N."/>
            <person name="Submissions S."/>
        </authorList>
    </citation>
    <scope>NUCLEOTIDE SEQUENCE [LARGE SCALE GENOMIC DNA]</scope>
    <source>
        <strain evidence="2">DSM 26349</strain>
    </source>
</reference>
<dbReference type="RefSeq" id="WP_073219832.1">
    <property type="nucleotide sequence ID" value="NZ_FNNS01000020.1"/>
</dbReference>
<evidence type="ECO:0000313" key="2">
    <source>
        <dbReference type="Proteomes" id="UP000184172"/>
    </source>
</evidence>
<dbReference type="OrthoDB" id="1441700at2"/>
<dbReference type="AlphaFoldDB" id="A0A1M6KKB1"/>
<protein>
    <submittedName>
        <fullName evidence="1">Uncharacterized protein</fullName>
    </submittedName>
</protein>
<organism evidence="1 2">
    <name type="scientific">Aequorivita viscosa</name>
    <dbReference type="NCBI Taxonomy" id="797419"/>
    <lineage>
        <taxon>Bacteria</taxon>
        <taxon>Pseudomonadati</taxon>
        <taxon>Bacteroidota</taxon>
        <taxon>Flavobacteriia</taxon>
        <taxon>Flavobacteriales</taxon>
        <taxon>Flavobacteriaceae</taxon>
        <taxon>Aequorivita</taxon>
    </lineage>
</organism>
<sequence>MKRILLKTDNKKIELIKNEATNSAKTLNNLIKESEKVCKTTFSKDERNGIRDEGMEYIKKYLKPQFPFPEGDENVNLKILGIDLEPLEKFIKGNYPIWRNYPIEQNENGVFELVAEPKQIEGCYTFTENDKQVRGYELAVQISDLINTAIEEKYIPESNAHKLFLFGNIITSNPHQTRAIPNPDRISRIK</sequence>
<keyword evidence="2" id="KW-1185">Reference proteome</keyword>
<dbReference type="Proteomes" id="UP000184172">
    <property type="component" value="Unassembled WGS sequence"/>
</dbReference>
<accession>A0A1M6KKB1</accession>
<name>A0A1M6KKB1_9FLAO</name>